<keyword evidence="2 4" id="KW-0560">Oxidoreductase</keyword>
<dbReference type="EC" id="1.6.5.5" evidence="4"/>
<dbReference type="InterPro" id="IPR036291">
    <property type="entry name" value="NAD(P)-bd_dom_sf"/>
</dbReference>
<evidence type="ECO:0000259" key="3">
    <source>
        <dbReference type="SMART" id="SM00829"/>
    </source>
</evidence>
<dbReference type="SMART" id="SM00829">
    <property type="entry name" value="PKS_ER"/>
    <property type="match status" value="1"/>
</dbReference>
<comment type="caution">
    <text evidence="4">The sequence shown here is derived from an EMBL/GenBank/DDBJ whole genome shotgun (WGS) entry which is preliminary data.</text>
</comment>
<dbReference type="EMBL" id="CBUL010000017">
    <property type="protein sequence ID" value="CDI59662.1"/>
    <property type="molecule type" value="Genomic_DNA"/>
</dbReference>
<dbReference type="AlphaFoldDB" id="U6F6U0"/>
<dbReference type="Gene3D" id="3.40.50.720">
    <property type="entry name" value="NAD(P)-binding Rossmann-like Domain"/>
    <property type="match status" value="1"/>
</dbReference>
<organism evidence="4 5">
    <name type="scientific">Lactobacillus helveticus CIRM-BIA 104</name>
    <dbReference type="NCBI Taxonomy" id="1226333"/>
    <lineage>
        <taxon>Bacteria</taxon>
        <taxon>Bacillati</taxon>
        <taxon>Bacillota</taxon>
        <taxon>Bacilli</taxon>
        <taxon>Lactobacillales</taxon>
        <taxon>Lactobacillaceae</taxon>
        <taxon>Lactobacillus</taxon>
    </lineage>
</organism>
<dbReference type="Pfam" id="PF00107">
    <property type="entry name" value="ADH_zinc_N"/>
    <property type="match status" value="1"/>
</dbReference>
<dbReference type="Gene3D" id="3.90.180.10">
    <property type="entry name" value="Medium-chain alcohol dehydrogenases, catalytic domain"/>
    <property type="match status" value="1"/>
</dbReference>
<gene>
    <name evidence="4" type="ORF">LHCIRMBIA104_00442</name>
</gene>
<dbReference type="SUPFAM" id="SSF50129">
    <property type="entry name" value="GroES-like"/>
    <property type="match status" value="1"/>
</dbReference>
<evidence type="ECO:0000313" key="5">
    <source>
        <dbReference type="Proteomes" id="UP000017247"/>
    </source>
</evidence>
<reference evidence="4" key="1">
    <citation type="submission" date="2013-09" db="EMBL/GenBank/DDBJ databases">
        <title>Draft Genome Sequence of five Lactobacillus helveticus strains CIRM-BIA 101T, 103, 104, 951 and 953 isolated from milk product.</title>
        <authorList>
            <person name="Valence F."/>
            <person name="Chuat V."/>
            <person name="Ma L."/>
            <person name="Creno S."/>
            <person name="Falentin H."/>
            <person name="Lortal S."/>
            <person name="Bizet C."/>
            <person name="Clermont D."/>
            <person name="Loux V."/>
            <person name="Bouchier C."/>
            <person name="Cousin S."/>
        </authorList>
    </citation>
    <scope>NUCLEOTIDE SEQUENCE [LARGE SCALE GENOMIC DNA]</scope>
    <source>
        <strain evidence="4">CIRM-BIA 104</strain>
    </source>
</reference>
<dbReference type="Proteomes" id="UP000017247">
    <property type="component" value="Unassembled WGS sequence"/>
</dbReference>
<keyword evidence="1" id="KW-0521">NADP</keyword>
<name>U6F6U0_LACHE</name>
<sequence>MMTEKMKAIVLTKPCKADELTTTKVSIPKVKPGYDLIKIKALGVNESEVTSRKGESDPDFQFPRILEIEGAGVIAETCKNSKFKVGQKVITMMGGMGRSLDGSYAKYTLVKEENIIPFESDLDCSIIGALPEMLQTAYGSLSQGLHIKKDDTLLVRGGSSTVGLTAAILAHHMGAKVITTTRNEKKLAKMKELGIDYPVLDDKQFKQTVKKIAPTGVDKVLELVGFSTLFKDMSLAKQGAYTCFTGALGGQWTLDNFSPFMITTGVFLTSYAGKY</sequence>
<dbReference type="PANTHER" id="PTHR48106:SF18">
    <property type="entry name" value="QUINONE OXIDOREDUCTASE PIG3"/>
    <property type="match status" value="1"/>
</dbReference>
<evidence type="ECO:0000256" key="2">
    <source>
        <dbReference type="ARBA" id="ARBA00023002"/>
    </source>
</evidence>
<feature type="domain" description="Enoyl reductase (ER)" evidence="3">
    <location>
        <begin position="16"/>
        <end position="268"/>
    </location>
</feature>
<dbReference type="InterPro" id="IPR020843">
    <property type="entry name" value="ER"/>
</dbReference>
<dbReference type="Pfam" id="PF08240">
    <property type="entry name" value="ADH_N"/>
    <property type="match status" value="1"/>
</dbReference>
<evidence type="ECO:0000256" key="1">
    <source>
        <dbReference type="ARBA" id="ARBA00022857"/>
    </source>
</evidence>
<dbReference type="GO" id="GO:0070402">
    <property type="term" value="F:NADPH binding"/>
    <property type="evidence" value="ECO:0007669"/>
    <property type="project" value="TreeGrafter"/>
</dbReference>
<dbReference type="GO" id="GO:0003960">
    <property type="term" value="F:quinone reductase (NADPH) activity"/>
    <property type="evidence" value="ECO:0007669"/>
    <property type="project" value="UniProtKB-EC"/>
</dbReference>
<dbReference type="InterPro" id="IPR011032">
    <property type="entry name" value="GroES-like_sf"/>
</dbReference>
<dbReference type="SUPFAM" id="SSF51735">
    <property type="entry name" value="NAD(P)-binding Rossmann-fold domains"/>
    <property type="match status" value="1"/>
</dbReference>
<dbReference type="InterPro" id="IPR013154">
    <property type="entry name" value="ADH-like_N"/>
</dbReference>
<dbReference type="PANTHER" id="PTHR48106">
    <property type="entry name" value="QUINONE OXIDOREDUCTASE PIG3-RELATED"/>
    <property type="match status" value="1"/>
</dbReference>
<dbReference type="RefSeq" id="WP_023191477.1">
    <property type="nucleotide sequence ID" value="NZ_HG530989.1"/>
</dbReference>
<accession>U6F6U0</accession>
<evidence type="ECO:0000313" key="4">
    <source>
        <dbReference type="EMBL" id="CDI59662.1"/>
    </source>
</evidence>
<proteinExistence type="predicted"/>
<dbReference type="HOGENOM" id="CLU_026673_3_4_9"/>
<protein>
    <submittedName>
        <fullName evidence="4">Dehydrogenase</fullName>
        <ecNumber evidence="4">1.6.5.5</ecNumber>
    </submittedName>
</protein>
<dbReference type="InterPro" id="IPR013149">
    <property type="entry name" value="ADH-like_C"/>
</dbReference>